<protein>
    <submittedName>
        <fullName evidence="1">Uncharacterized protein</fullName>
    </submittedName>
</protein>
<dbReference type="EMBL" id="FJUW01000024">
    <property type="protein sequence ID" value="CZT02129.1"/>
    <property type="molecule type" value="Genomic_DNA"/>
</dbReference>
<sequence length="243" mass="28117">MSIATGVFRNLYCYMLLMFIRTFPHPMVDHGRKRSSGGYFIETMALNLKTNVVPEKFSVVSLSLLLHWYNYAARTVKVCEFAQQRYPDLDRIIECMGHLQNGMNYRQAFYLTKPSHLRWLQTTMQCGIRCHCIGLRDDVHLLNFFPTHGELVGCFGSHSSQFDQESRDLSHSIVLAPFSEFQESRDIWFQRHTHPRHTPRSGCAADLKLSPDFRKLNDGKYAIQRLAGEYLDRNNPTPSPKPG</sequence>
<dbReference type="Proteomes" id="UP000178129">
    <property type="component" value="Unassembled WGS sequence"/>
</dbReference>
<accession>A0A1E1KVF8</accession>
<dbReference type="AlphaFoldDB" id="A0A1E1KVF8"/>
<name>A0A1E1KVF8_9HELO</name>
<organism evidence="1 2">
    <name type="scientific">Rhynchosporium graminicola</name>
    <dbReference type="NCBI Taxonomy" id="2792576"/>
    <lineage>
        <taxon>Eukaryota</taxon>
        <taxon>Fungi</taxon>
        <taxon>Dikarya</taxon>
        <taxon>Ascomycota</taxon>
        <taxon>Pezizomycotina</taxon>
        <taxon>Leotiomycetes</taxon>
        <taxon>Helotiales</taxon>
        <taxon>Ploettnerulaceae</taxon>
        <taxon>Rhynchosporium</taxon>
    </lineage>
</organism>
<comment type="caution">
    <text evidence="1">The sequence shown here is derived from an EMBL/GenBank/DDBJ whole genome shotgun (WGS) entry which is preliminary data.</text>
</comment>
<evidence type="ECO:0000313" key="2">
    <source>
        <dbReference type="Proteomes" id="UP000178129"/>
    </source>
</evidence>
<evidence type="ECO:0000313" key="1">
    <source>
        <dbReference type="EMBL" id="CZT02129.1"/>
    </source>
</evidence>
<keyword evidence="2" id="KW-1185">Reference proteome</keyword>
<proteinExistence type="predicted"/>
<reference evidence="2" key="1">
    <citation type="submission" date="2016-03" db="EMBL/GenBank/DDBJ databases">
        <authorList>
            <person name="Ploux O."/>
        </authorList>
    </citation>
    <scope>NUCLEOTIDE SEQUENCE [LARGE SCALE GENOMIC DNA]</scope>
    <source>
        <strain evidence="2">UK7</strain>
    </source>
</reference>
<dbReference type="InParanoid" id="A0A1E1KVF8"/>
<gene>
    <name evidence="1" type="ORF">RCO7_14674</name>
</gene>